<organism evidence="3 4">
    <name type="scientific">Natronomonas salsuginis</name>
    <dbReference type="NCBI Taxonomy" id="2217661"/>
    <lineage>
        <taxon>Archaea</taxon>
        <taxon>Methanobacteriati</taxon>
        <taxon>Methanobacteriota</taxon>
        <taxon>Stenosarchaea group</taxon>
        <taxon>Halobacteria</taxon>
        <taxon>Halobacteriales</taxon>
        <taxon>Natronomonadaceae</taxon>
        <taxon>Natronomonas</taxon>
    </lineage>
</organism>
<protein>
    <submittedName>
        <fullName evidence="3">Complex I NDUFA9 subunit family protein</fullName>
    </submittedName>
</protein>
<name>A0A4U5JGV0_9EURY</name>
<keyword evidence="4" id="KW-1185">Reference proteome</keyword>
<evidence type="ECO:0000259" key="2">
    <source>
        <dbReference type="Pfam" id="PF13460"/>
    </source>
</evidence>
<evidence type="ECO:0000313" key="4">
    <source>
        <dbReference type="Proteomes" id="UP000308037"/>
    </source>
</evidence>
<reference evidence="3 4" key="1">
    <citation type="submission" date="2019-04" db="EMBL/GenBank/DDBJ databases">
        <title>Natronomonas sp. F20-122 a newhaloarchaeon isolated from a saline saltern of Isla Bacuta, Huelva, Spain.</title>
        <authorList>
            <person name="Duran-Viseras A."/>
            <person name="Sanchez-Porro C."/>
            <person name="Ventosa A."/>
        </authorList>
    </citation>
    <scope>NUCLEOTIDE SEQUENCE [LARGE SCALE GENOMIC DNA]</scope>
    <source>
        <strain evidence="3 4">F20-122</strain>
    </source>
</reference>
<dbReference type="InterPro" id="IPR051207">
    <property type="entry name" value="ComplexI_NDUFA9_subunit"/>
</dbReference>
<comment type="caution">
    <text evidence="3">The sequence shown here is derived from an EMBL/GenBank/DDBJ whole genome shotgun (WGS) entry which is preliminary data.</text>
</comment>
<dbReference type="SUPFAM" id="SSF51735">
    <property type="entry name" value="NAD(P)-binding Rossmann-fold domains"/>
    <property type="match status" value="1"/>
</dbReference>
<accession>A0A4U5JGV0</accession>
<evidence type="ECO:0000313" key="3">
    <source>
        <dbReference type="EMBL" id="TKR28075.1"/>
    </source>
</evidence>
<feature type="region of interest" description="Disordered" evidence="1">
    <location>
        <begin position="197"/>
        <end position="216"/>
    </location>
</feature>
<proteinExistence type="predicted"/>
<dbReference type="InterPro" id="IPR016040">
    <property type="entry name" value="NAD(P)-bd_dom"/>
</dbReference>
<dbReference type="PANTHER" id="PTHR12126">
    <property type="entry name" value="NADH-UBIQUINONE OXIDOREDUCTASE 39 KDA SUBUNIT-RELATED"/>
    <property type="match status" value="1"/>
</dbReference>
<sequence>MRVLVVGGTGFIGAHLCRELHERGHEVTALSRSPEDDTLPADVRTAMGDVTAYDSIEGAFEGQDAVVNLVALSPLFRPSGGNEMHYRVHEEGTANVVRAAEEHGVGLLVQMSALGADPNGETASIRAKGLAEGIVRESDLEWVIFRPSVVFGDGGEFLRYTKQLALPYLTPLPGGGKTRFQPIWIGDIVPMLADAVDGGEQGADRSDGATGGNPHVGHVYEIGGPEVLTLAEIAELAHGADGRSAEVVSIPMPIASVGLRSLDFVPASVLDALPGVPRMGSDQYRSLKFDNTVDENDVTAFGVAPGELLTLAAYLADSAAE</sequence>
<dbReference type="PANTHER" id="PTHR12126:SF11">
    <property type="entry name" value="NADH DEHYDROGENASE [UBIQUINONE] 1 ALPHA SUBCOMPLEX SUBUNIT 9, MITOCHONDRIAL"/>
    <property type="match status" value="1"/>
</dbReference>
<dbReference type="AlphaFoldDB" id="A0A4U5JGV0"/>
<dbReference type="Gene3D" id="3.40.50.720">
    <property type="entry name" value="NAD(P)-binding Rossmann-like Domain"/>
    <property type="match status" value="1"/>
</dbReference>
<dbReference type="EMBL" id="QKNX01000001">
    <property type="protein sequence ID" value="TKR28075.1"/>
    <property type="molecule type" value="Genomic_DNA"/>
</dbReference>
<dbReference type="CDD" id="cd05271">
    <property type="entry name" value="NDUFA9_like_SDR_a"/>
    <property type="match status" value="1"/>
</dbReference>
<gene>
    <name evidence="3" type="ORF">DM868_03040</name>
</gene>
<dbReference type="OrthoDB" id="213145at2157"/>
<feature type="domain" description="NAD(P)-binding" evidence="2">
    <location>
        <begin position="7"/>
        <end position="149"/>
    </location>
</feature>
<dbReference type="InterPro" id="IPR036291">
    <property type="entry name" value="NAD(P)-bd_dom_sf"/>
</dbReference>
<evidence type="ECO:0000256" key="1">
    <source>
        <dbReference type="SAM" id="MobiDB-lite"/>
    </source>
</evidence>
<dbReference type="Proteomes" id="UP000308037">
    <property type="component" value="Unassembled WGS sequence"/>
</dbReference>
<dbReference type="GO" id="GO:0044877">
    <property type="term" value="F:protein-containing complex binding"/>
    <property type="evidence" value="ECO:0007669"/>
    <property type="project" value="TreeGrafter"/>
</dbReference>
<dbReference type="Pfam" id="PF13460">
    <property type="entry name" value="NAD_binding_10"/>
    <property type="match status" value="1"/>
</dbReference>
<dbReference type="RefSeq" id="WP_137275374.1">
    <property type="nucleotide sequence ID" value="NZ_QKNX01000001.1"/>
</dbReference>